<dbReference type="EMBL" id="CM042885">
    <property type="protein sequence ID" value="KAI4366800.1"/>
    <property type="molecule type" value="Genomic_DNA"/>
</dbReference>
<gene>
    <name evidence="1" type="ORF">MLD38_022623</name>
</gene>
<name>A0ACB9QN92_9MYRT</name>
<accession>A0ACB9QN92</accession>
<organism evidence="1 2">
    <name type="scientific">Melastoma candidum</name>
    <dbReference type="NCBI Taxonomy" id="119954"/>
    <lineage>
        <taxon>Eukaryota</taxon>
        <taxon>Viridiplantae</taxon>
        <taxon>Streptophyta</taxon>
        <taxon>Embryophyta</taxon>
        <taxon>Tracheophyta</taxon>
        <taxon>Spermatophyta</taxon>
        <taxon>Magnoliopsida</taxon>
        <taxon>eudicotyledons</taxon>
        <taxon>Gunneridae</taxon>
        <taxon>Pentapetalae</taxon>
        <taxon>rosids</taxon>
        <taxon>malvids</taxon>
        <taxon>Myrtales</taxon>
        <taxon>Melastomataceae</taxon>
        <taxon>Melastomatoideae</taxon>
        <taxon>Melastomateae</taxon>
        <taxon>Melastoma</taxon>
    </lineage>
</organism>
<reference evidence="2" key="1">
    <citation type="journal article" date="2023" name="Front. Plant Sci.">
        <title>Chromosomal-level genome assembly of Melastoma candidum provides insights into trichome evolution.</title>
        <authorList>
            <person name="Zhong Y."/>
            <person name="Wu W."/>
            <person name="Sun C."/>
            <person name="Zou P."/>
            <person name="Liu Y."/>
            <person name="Dai S."/>
            <person name="Zhou R."/>
        </authorList>
    </citation>
    <scope>NUCLEOTIDE SEQUENCE [LARGE SCALE GENOMIC DNA]</scope>
</reference>
<keyword evidence="2" id="KW-1185">Reference proteome</keyword>
<evidence type="ECO:0000313" key="1">
    <source>
        <dbReference type="EMBL" id="KAI4366800.1"/>
    </source>
</evidence>
<sequence length="387" mass="42576">MGAICPVGAHSYFPSSSPLRTTLRGRTSLSAGGLRLPRSWSCRSSPTQLAVHDDLDSLLAVLPEDLRQDVVDASKRSSLVEIILDLGRLPEARYVGENGGEALRRSEVTEKELEYVLHAVGGFLGDNRAGIPGRAVHGAVNMISDLLSYAKNILFVGRPGVGKTTTIREAARVLSNELFKRVVIVDTSNEIGGDGDVPHPAIGRARRLQVPNPSLQHRVMIEAVENHMPEVVIVDEISTEAEASACQSIAARGVMLIGTAHGETIESVMKNRSLSKLVGGVQAVVLGDEEARIRGCQKIVLERKTLPTFPFLIEMRERHYWILHHTEKSVDKLMLGKLPLVEVIVASPWCYAMDTALSPSWLMEVRRLDDQLKLVVERWSPYSRMDC</sequence>
<proteinExistence type="predicted"/>
<dbReference type="Proteomes" id="UP001057402">
    <property type="component" value="Chromosome 6"/>
</dbReference>
<comment type="caution">
    <text evidence="1">The sequence shown here is derived from an EMBL/GenBank/DDBJ whole genome shotgun (WGS) entry which is preliminary data.</text>
</comment>
<protein>
    <submittedName>
        <fullName evidence="1">Uncharacterized protein</fullName>
    </submittedName>
</protein>
<evidence type="ECO:0000313" key="2">
    <source>
        <dbReference type="Proteomes" id="UP001057402"/>
    </source>
</evidence>